<feature type="compositionally biased region" description="Basic residues" evidence="1">
    <location>
        <begin position="1"/>
        <end position="15"/>
    </location>
</feature>
<dbReference type="Proteomes" id="UP000320722">
    <property type="component" value="Chromosome"/>
</dbReference>
<sequence length="122" mass="13512">MPAHRAAHNPGKRTRANITSSRCSTASPILSNRHNTKDISRRALAPVETSQAETRAYPDSTGPPVLRKTTHQRKQPEMIPIGTEQGRGDRESTILFRSATETQDQTFHKPAVVYSQLIILAV</sequence>
<evidence type="ECO:0000313" key="2">
    <source>
        <dbReference type="EMBL" id="QDU03030.1"/>
    </source>
</evidence>
<name>A0A517WCQ4_9PLAN</name>
<feature type="region of interest" description="Disordered" evidence="1">
    <location>
        <begin position="1"/>
        <end position="90"/>
    </location>
</feature>
<feature type="compositionally biased region" description="Polar residues" evidence="1">
    <location>
        <begin position="16"/>
        <end position="33"/>
    </location>
</feature>
<reference evidence="2 3" key="1">
    <citation type="submission" date="2019-02" db="EMBL/GenBank/DDBJ databases">
        <title>Deep-cultivation of Planctomycetes and their phenomic and genomic characterization uncovers novel biology.</title>
        <authorList>
            <person name="Wiegand S."/>
            <person name="Jogler M."/>
            <person name="Boedeker C."/>
            <person name="Pinto D."/>
            <person name="Vollmers J."/>
            <person name="Rivas-Marin E."/>
            <person name="Kohn T."/>
            <person name="Peeters S.H."/>
            <person name="Heuer A."/>
            <person name="Rast P."/>
            <person name="Oberbeckmann S."/>
            <person name="Bunk B."/>
            <person name="Jeske O."/>
            <person name="Meyerdierks A."/>
            <person name="Storesund J.E."/>
            <person name="Kallscheuer N."/>
            <person name="Luecker S."/>
            <person name="Lage O.M."/>
            <person name="Pohl T."/>
            <person name="Merkel B.J."/>
            <person name="Hornburger P."/>
            <person name="Mueller R.-W."/>
            <person name="Bruemmer F."/>
            <person name="Labrenz M."/>
            <person name="Spormann A.M."/>
            <person name="Op den Camp H."/>
            <person name="Overmann J."/>
            <person name="Amann R."/>
            <person name="Jetten M.S.M."/>
            <person name="Mascher T."/>
            <person name="Medema M.H."/>
            <person name="Devos D.P."/>
            <person name="Kaster A.-K."/>
            <person name="Ovreas L."/>
            <person name="Rohde M."/>
            <person name="Galperin M.Y."/>
            <person name="Jogler C."/>
        </authorList>
    </citation>
    <scope>NUCLEOTIDE SEQUENCE [LARGE SCALE GENOMIC DNA]</scope>
    <source>
        <strain evidence="2 3">V6</strain>
    </source>
</reference>
<accession>A0A517WCQ4</accession>
<evidence type="ECO:0000256" key="1">
    <source>
        <dbReference type="SAM" id="MobiDB-lite"/>
    </source>
</evidence>
<gene>
    <name evidence="2" type="ORF">V6x_27400</name>
</gene>
<dbReference type="EMBL" id="CP036347">
    <property type="protein sequence ID" value="QDU03030.1"/>
    <property type="molecule type" value="Genomic_DNA"/>
</dbReference>
<organism evidence="2 3">
    <name type="scientific">Gimesia chilikensis</name>
    <dbReference type="NCBI Taxonomy" id="2605989"/>
    <lineage>
        <taxon>Bacteria</taxon>
        <taxon>Pseudomonadati</taxon>
        <taxon>Planctomycetota</taxon>
        <taxon>Planctomycetia</taxon>
        <taxon>Planctomycetales</taxon>
        <taxon>Planctomycetaceae</taxon>
        <taxon>Gimesia</taxon>
    </lineage>
</organism>
<protein>
    <submittedName>
        <fullName evidence="2">Uncharacterized protein</fullName>
    </submittedName>
</protein>
<dbReference type="AlphaFoldDB" id="A0A517WCQ4"/>
<evidence type="ECO:0000313" key="3">
    <source>
        <dbReference type="Proteomes" id="UP000320722"/>
    </source>
</evidence>
<proteinExistence type="predicted"/>